<dbReference type="Pfam" id="PF02321">
    <property type="entry name" value="OEP"/>
    <property type="match status" value="2"/>
</dbReference>
<evidence type="ECO:0000313" key="5">
    <source>
        <dbReference type="Proteomes" id="UP000824366"/>
    </source>
</evidence>
<feature type="region of interest" description="Disordered" evidence="3">
    <location>
        <begin position="124"/>
        <end position="150"/>
    </location>
</feature>
<dbReference type="EMBL" id="AP024238">
    <property type="protein sequence ID" value="BCO25817.1"/>
    <property type="molecule type" value="Genomic_DNA"/>
</dbReference>
<dbReference type="NCBIfam" id="TIGR01845">
    <property type="entry name" value="outer_NodT"/>
    <property type="match status" value="1"/>
</dbReference>
<comment type="similarity">
    <text evidence="1 2">Belongs to the outer membrane factor (OMF) (TC 1.B.17) family.</text>
</comment>
<dbReference type="Proteomes" id="UP000824366">
    <property type="component" value="Chromosome"/>
</dbReference>
<keyword evidence="2" id="KW-1134">Transmembrane beta strand</keyword>
<keyword evidence="2" id="KW-0472">Membrane</keyword>
<reference evidence="4 5" key="1">
    <citation type="journal article" date="2021" name="Microbiol. Spectr.">
        <title>A Single Bacterium Capable of Oxidation and Reduction of Iron at Circumneutral pH.</title>
        <authorList>
            <person name="Kato S."/>
            <person name="Ohkuma M."/>
        </authorList>
    </citation>
    <scope>NUCLEOTIDE SEQUENCE [LARGE SCALE GENOMIC DNA]</scope>
    <source>
        <strain evidence="4 5">MIZ03</strain>
    </source>
</reference>
<comment type="subcellular location">
    <subcellularLocation>
        <location evidence="2">Cell membrane</location>
        <topology evidence="2">Lipid-anchor</topology>
    </subcellularLocation>
</comment>
<dbReference type="InterPro" id="IPR010131">
    <property type="entry name" value="MdtP/NodT-like"/>
</dbReference>
<dbReference type="InterPro" id="IPR003423">
    <property type="entry name" value="OMP_efflux"/>
</dbReference>
<dbReference type="Gene3D" id="2.20.200.10">
    <property type="entry name" value="Outer membrane efflux proteins (OEP)"/>
    <property type="match status" value="1"/>
</dbReference>
<proteinExistence type="inferred from homology"/>
<keyword evidence="5" id="KW-1185">Reference proteome</keyword>
<keyword evidence="2" id="KW-0564">Palmitate</keyword>
<evidence type="ECO:0000256" key="1">
    <source>
        <dbReference type="ARBA" id="ARBA00007613"/>
    </source>
</evidence>
<dbReference type="PANTHER" id="PTHR30203">
    <property type="entry name" value="OUTER MEMBRANE CATION EFFLUX PROTEIN"/>
    <property type="match status" value="1"/>
</dbReference>
<evidence type="ECO:0000313" key="4">
    <source>
        <dbReference type="EMBL" id="BCO25817.1"/>
    </source>
</evidence>
<accession>A0ABM7MI15</accession>
<feature type="region of interest" description="Disordered" evidence="3">
    <location>
        <begin position="1"/>
        <end position="24"/>
    </location>
</feature>
<evidence type="ECO:0000256" key="3">
    <source>
        <dbReference type="SAM" id="MobiDB-lite"/>
    </source>
</evidence>
<name>A0ABM7MI15_9BURK</name>
<keyword evidence="2" id="KW-0449">Lipoprotein</keyword>
<dbReference type="Gene3D" id="1.20.1600.10">
    <property type="entry name" value="Outer membrane efflux proteins (OEP)"/>
    <property type="match status" value="1"/>
</dbReference>
<organism evidence="4 5">
    <name type="scientific">Rhodoferax lithotrophicus</name>
    <dbReference type="NCBI Taxonomy" id="2798804"/>
    <lineage>
        <taxon>Bacteria</taxon>
        <taxon>Pseudomonadati</taxon>
        <taxon>Pseudomonadota</taxon>
        <taxon>Betaproteobacteria</taxon>
        <taxon>Burkholderiales</taxon>
        <taxon>Comamonadaceae</taxon>
        <taxon>Rhodoferax</taxon>
    </lineage>
</organism>
<feature type="compositionally biased region" description="Polar residues" evidence="3">
    <location>
        <begin position="124"/>
        <end position="149"/>
    </location>
</feature>
<gene>
    <name evidence="4" type="ORF">MIZ03_0696</name>
</gene>
<dbReference type="PANTHER" id="PTHR30203:SF29">
    <property type="entry name" value="PROTEIN CYAE"/>
    <property type="match status" value="1"/>
</dbReference>
<sequence length="488" mass="51648">MVTSDQALHIDTHQQPDPNTMLSRPRFTRHRTLTLLHCALLSACAAVGPSYQAPATEQLLTSSQWQAVQPHGGDTAALLTWWKRLQDSSLNALLQSAETNNPSLQKAAANITLARANVSTTRASYQPTLTGSASARRNNTPGSAQSTATGGLDASWELDLFGSVRRSAESADALLQARQADWHDARVSLAAEVATDYVTYRACQLTLLASQADARSSQTTADITRRSLQAGMTARADAALAVASAASASATAIAQQAECDVTVKALVALTGLAEPALRQQLDSQPAQLPTLTGFQINTLPVDLLSQRPDLVSTERALAAASAQIGVAEADRYPRLSLLGSLSATRTDGVNTTPWSFGPSLSLPLLNGGAKRAAVDSAQAAYDLALANYQQAVRTAVQEVEQSLVRQMSAVRRTADVQRSATGYRSYANAVEANWRAGGDSLLNLELARRNAIAAEQSLITVQRDQLLYGIALYKAVGGGWTVSTGDTP</sequence>
<protein>
    <submittedName>
        <fullName evidence="4">Antibiotic efflux pump outer membrane protein ArpC</fullName>
    </submittedName>
</protein>
<dbReference type="SUPFAM" id="SSF56954">
    <property type="entry name" value="Outer membrane efflux proteins (OEP)"/>
    <property type="match status" value="1"/>
</dbReference>
<evidence type="ECO:0000256" key="2">
    <source>
        <dbReference type="RuleBase" id="RU362097"/>
    </source>
</evidence>
<keyword evidence="2" id="KW-0812">Transmembrane</keyword>
<dbReference type="RefSeq" id="WP_223908170.1">
    <property type="nucleotide sequence ID" value="NZ_AP024238.1"/>
</dbReference>